<keyword evidence="3" id="KW-1185">Reference proteome</keyword>
<dbReference type="RefSeq" id="WP_081158471.1">
    <property type="nucleotide sequence ID" value="NZ_LWBP01000001.1"/>
</dbReference>
<evidence type="ECO:0000256" key="1">
    <source>
        <dbReference type="SAM" id="SignalP"/>
    </source>
</evidence>
<reference evidence="3" key="1">
    <citation type="submission" date="2016-04" db="EMBL/GenBank/DDBJ databases">
        <authorList>
            <person name="Chen L."/>
            <person name="Zhuang W."/>
            <person name="Wang G."/>
        </authorList>
    </citation>
    <scope>NUCLEOTIDE SEQUENCE [LARGE SCALE GENOMIC DNA]</scope>
    <source>
        <strain evidence="3">208</strain>
    </source>
</reference>
<dbReference type="AlphaFoldDB" id="A0A1V9GC98"/>
<gene>
    <name evidence="2" type="ORF">A4R26_00310</name>
</gene>
<accession>A0A1V9GC98</accession>
<dbReference type="InterPro" id="IPR011250">
    <property type="entry name" value="OMP/PagP_B-barrel"/>
</dbReference>
<name>A0A1V9GC98_9BACT</name>
<feature type="signal peptide" evidence="1">
    <location>
        <begin position="1"/>
        <end position="18"/>
    </location>
</feature>
<protein>
    <recommendedName>
        <fullName evidence="4">Outer membrane protein beta-barrel domain-containing protein</fullName>
    </recommendedName>
</protein>
<organism evidence="2 3">
    <name type="scientific">Niastella populi</name>
    <dbReference type="NCBI Taxonomy" id="550983"/>
    <lineage>
        <taxon>Bacteria</taxon>
        <taxon>Pseudomonadati</taxon>
        <taxon>Bacteroidota</taxon>
        <taxon>Chitinophagia</taxon>
        <taxon>Chitinophagales</taxon>
        <taxon>Chitinophagaceae</taxon>
        <taxon>Niastella</taxon>
    </lineage>
</organism>
<dbReference type="EMBL" id="LWBP01000001">
    <property type="protein sequence ID" value="OQP68289.1"/>
    <property type="molecule type" value="Genomic_DNA"/>
</dbReference>
<dbReference type="Proteomes" id="UP000192276">
    <property type="component" value="Unassembled WGS sequence"/>
</dbReference>
<evidence type="ECO:0008006" key="4">
    <source>
        <dbReference type="Google" id="ProtNLM"/>
    </source>
</evidence>
<evidence type="ECO:0000313" key="3">
    <source>
        <dbReference type="Proteomes" id="UP000192276"/>
    </source>
</evidence>
<dbReference type="Gene3D" id="2.40.160.20">
    <property type="match status" value="1"/>
</dbReference>
<sequence length="273" mass="30496">MKKIFTLFFIGSSLCFSAGSQTVSSRSSGNENFKLLIDYGLGLPQQQMARNIQAIHSLHIGGLYRLPNQLRNLSVGLELGAGMYAHKKIEQTFNFDANTSTVVPVNYNSNVFNANVQARYQLLNDNRLIVPYVSAKAGLYNFYSNIAIEDPNDPDGCKPLDKKNIINDKTFYWGAGAGFQIDPSVFSRRKRDGPVKIDLSVNTIYGGKLDYINTKHLKDEQEIPDTGGKPLMVKFINVSTQDIHQHKVAQVYTSPLRILEIRGGVVLNIGRMY</sequence>
<comment type="caution">
    <text evidence="2">The sequence shown here is derived from an EMBL/GenBank/DDBJ whole genome shotgun (WGS) entry which is preliminary data.</text>
</comment>
<dbReference type="SUPFAM" id="SSF56925">
    <property type="entry name" value="OMPA-like"/>
    <property type="match status" value="1"/>
</dbReference>
<dbReference type="OrthoDB" id="647096at2"/>
<keyword evidence="1" id="KW-0732">Signal</keyword>
<evidence type="ECO:0000313" key="2">
    <source>
        <dbReference type="EMBL" id="OQP68289.1"/>
    </source>
</evidence>
<proteinExistence type="predicted"/>
<feature type="chain" id="PRO_5013026152" description="Outer membrane protein beta-barrel domain-containing protein" evidence="1">
    <location>
        <begin position="19"/>
        <end position="273"/>
    </location>
</feature>